<evidence type="ECO:0000313" key="2">
    <source>
        <dbReference type="Proteomes" id="UP000175744"/>
    </source>
</evidence>
<comment type="caution">
    <text evidence="1">The sequence shown here is derived from an EMBL/GenBank/DDBJ whole genome shotgun (WGS) entry which is preliminary data.</text>
</comment>
<accession>A0A1E8EXK1</accession>
<reference evidence="1 2" key="1">
    <citation type="submission" date="2016-06" db="EMBL/GenBank/DDBJ databases">
        <title>Genome sequence of Clostridium acetireducens DSM 10703.</title>
        <authorList>
            <person name="Poehlein A."/>
            <person name="Fluechter S."/>
            <person name="Duerre P."/>
            <person name="Daniel R."/>
        </authorList>
    </citation>
    <scope>NUCLEOTIDE SEQUENCE [LARGE SCALE GENOMIC DNA]</scope>
    <source>
        <strain evidence="1 2">DSM 10703</strain>
    </source>
</reference>
<evidence type="ECO:0000313" key="1">
    <source>
        <dbReference type="EMBL" id="OFI05513.1"/>
    </source>
</evidence>
<name>A0A1E8EXK1_9CLOT</name>
<dbReference type="STRING" id="1121290.CLAOCE_16710"/>
<gene>
    <name evidence="1" type="ORF">CLOACE_16710</name>
</gene>
<protein>
    <submittedName>
        <fullName evidence="1">Uncharacterized protein</fullName>
    </submittedName>
</protein>
<dbReference type="Proteomes" id="UP000175744">
    <property type="component" value="Unassembled WGS sequence"/>
</dbReference>
<keyword evidence="2" id="KW-1185">Reference proteome</keyword>
<proteinExistence type="predicted"/>
<dbReference type="RefSeq" id="WP_175429452.1">
    <property type="nucleotide sequence ID" value="NZ_LZFO01000025.1"/>
</dbReference>
<sequence>MKKDKIIYVNFKKHKKKNEKFYIRFIEKIKSIFHLSKNKSKLNNLIKYNKNIS</sequence>
<organism evidence="1 2">
    <name type="scientific">Clostridium acetireducens DSM 10703</name>
    <dbReference type="NCBI Taxonomy" id="1121290"/>
    <lineage>
        <taxon>Bacteria</taxon>
        <taxon>Bacillati</taxon>
        <taxon>Bacillota</taxon>
        <taxon>Clostridia</taxon>
        <taxon>Eubacteriales</taxon>
        <taxon>Clostridiaceae</taxon>
        <taxon>Clostridium</taxon>
    </lineage>
</organism>
<dbReference type="EMBL" id="LZFO01000025">
    <property type="protein sequence ID" value="OFI05513.1"/>
    <property type="molecule type" value="Genomic_DNA"/>
</dbReference>
<dbReference type="AlphaFoldDB" id="A0A1E8EXK1"/>